<dbReference type="SUPFAM" id="SSF53448">
    <property type="entry name" value="Nucleotide-diphospho-sugar transferases"/>
    <property type="match status" value="1"/>
</dbReference>
<dbReference type="HAMAP" id="MF_00108">
    <property type="entry name" value="IspD"/>
    <property type="match status" value="1"/>
</dbReference>
<dbReference type="RefSeq" id="WP_122229441.1">
    <property type="nucleotide sequence ID" value="NZ_RDQO01000003.1"/>
</dbReference>
<evidence type="ECO:0000256" key="2">
    <source>
        <dbReference type="ARBA" id="ARBA00004787"/>
    </source>
</evidence>
<keyword evidence="6 7" id="KW-0414">Isoprene biosynthesis</keyword>
<organism evidence="8 9">
    <name type="scientific">Corticibacter populi</name>
    <dbReference type="NCBI Taxonomy" id="1550736"/>
    <lineage>
        <taxon>Bacteria</taxon>
        <taxon>Pseudomonadati</taxon>
        <taxon>Pseudomonadota</taxon>
        <taxon>Betaproteobacteria</taxon>
        <taxon>Burkholderiales</taxon>
        <taxon>Comamonadaceae</taxon>
        <taxon>Corticibacter</taxon>
    </lineage>
</organism>
<dbReference type="EMBL" id="RDQO01000003">
    <property type="protein sequence ID" value="RMX05813.1"/>
    <property type="molecule type" value="Genomic_DNA"/>
</dbReference>
<keyword evidence="9" id="KW-1185">Reference proteome</keyword>
<dbReference type="PANTHER" id="PTHR32125:SF4">
    <property type="entry name" value="2-C-METHYL-D-ERYTHRITOL 4-PHOSPHATE CYTIDYLYLTRANSFERASE, CHLOROPLASTIC"/>
    <property type="match status" value="1"/>
</dbReference>
<comment type="catalytic activity">
    <reaction evidence="1 7">
        <text>2-C-methyl-D-erythritol 4-phosphate + CTP + H(+) = 4-CDP-2-C-methyl-D-erythritol + diphosphate</text>
        <dbReference type="Rhea" id="RHEA:13429"/>
        <dbReference type="ChEBI" id="CHEBI:15378"/>
        <dbReference type="ChEBI" id="CHEBI:33019"/>
        <dbReference type="ChEBI" id="CHEBI:37563"/>
        <dbReference type="ChEBI" id="CHEBI:57823"/>
        <dbReference type="ChEBI" id="CHEBI:58262"/>
        <dbReference type="EC" id="2.7.7.60"/>
    </reaction>
</comment>
<feature type="site" description="Transition state stabilizer" evidence="7">
    <location>
        <position position="27"/>
    </location>
</feature>
<dbReference type="InterPro" id="IPR018294">
    <property type="entry name" value="ISPD_synthase_CS"/>
</dbReference>
<dbReference type="EC" id="2.7.7.60" evidence="7"/>
<evidence type="ECO:0000313" key="9">
    <source>
        <dbReference type="Proteomes" id="UP000278006"/>
    </source>
</evidence>
<feature type="site" description="Transition state stabilizer" evidence="7">
    <location>
        <position position="44"/>
    </location>
</feature>
<dbReference type="InterPro" id="IPR034683">
    <property type="entry name" value="IspD/TarI"/>
</dbReference>
<evidence type="ECO:0000256" key="7">
    <source>
        <dbReference type="HAMAP-Rule" id="MF_00108"/>
    </source>
</evidence>
<comment type="function">
    <text evidence="7">Catalyzes the formation of 4-diphosphocytidyl-2-C-methyl-D-erythritol from CTP and 2-C-methyl-D-erythritol 4-phosphate (MEP).</text>
</comment>
<name>A0A3M6QS48_9BURK</name>
<dbReference type="InterPro" id="IPR029044">
    <property type="entry name" value="Nucleotide-diphossugar_trans"/>
</dbReference>
<dbReference type="GO" id="GO:0050518">
    <property type="term" value="F:2-C-methyl-D-erythritol 4-phosphate cytidylyltransferase activity"/>
    <property type="evidence" value="ECO:0007669"/>
    <property type="project" value="UniProtKB-UniRule"/>
</dbReference>
<comment type="similarity">
    <text evidence="3 7">Belongs to the IspD/TarI cytidylyltransferase family. IspD subfamily.</text>
</comment>
<proteinExistence type="inferred from homology"/>
<comment type="caution">
    <text evidence="8">The sequence shown here is derived from an EMBL/GenBank/DDBJ whole genome shotgun (WGS) entry which is preliminary data.</text>
</comment>
<evidence type="ECO:0000256" key="1">
    <source>
        <dbReference type="ARBA" id="ARBA00001282"/>
    </source>
</evidence>
<dbReference type="FunFam" id="3.90.550.10:FF:000003">
    <property type="entry name" value="2-C-methyl-D-erythritol 4-phosphate cytidylyltransferase"/>
    <property type="match status" value="1"/>
</dbReference>
<comment type="pathway">
    <text evidence="2 7">Isoprenoid biosynthesis; isopentenyl diphosphate biosynthesis via DXP pathway; isopentenyl diphosphate from 1-deoxy-D-xylulose 5-phosphate: step 2/6.</text>
</comment>
<dbReference type="CDD" id="cd02516">
    <property type="entry name" value="CDP-ME_synthetase"/>
    <property type="match status" value="1"/>
</dbReference>
<dbReference type="PANTHER" id="PTHR32125">
    <property type="entry name" value="2-C-METHYL-D-ERYTHRITOL 4-PHOSPHATE CYTIDYLYLTRANSFERASE, CHLOROPLASTIC"/>
    <property type="match status" value="1"/>
</dbReference>
<dbReference type="AlphaFoldDB" id="A0A3M6QS48"/>
<gene>
    <name evidence="7" type="primary">ispD</name>
    <name evidence="8" type="ORF">D8I35_11680</name>
</gene>
<dbReference type="UniPathway" id="UPA00056">
    <property type="reaction ID" value="UER00093"/>
</dbReference>
<reference evidence="8 9" key="1">
    <citation type="submission" date="2018-10" db="EMBL/GenBank/DDBJ databases">
        <title>Draft genome of Cortibacter populi DSM10536.</title>
        <authorList>
            <person name="Bernier A.-M."/>
            <person name="Bernard K."/>
        </authorList>
    </citation>
    <scope>NUCLEOTIDE SEQUENCE [LARGE SCALE GENOMIC DNA]</scope>
    <source>
        <strain evidence="8 9">DSM 105136</strain>
    </source>
</reference>
<dbReference type="InterPro" id="IPR001228">
    <property type="entry name" value="IspD"/>
</dbReference>
<feature type="site" description="Positions MEP for the nucleophilic attack" evidence="7">
    <location>
        <position position="241"/>
    </location>
</feature>
<dbReference type="OrthoDB" id="9806837at2"/>
<dbReference type="Pfam" id="PF01128">
    <property type="entry name" value="IspD"/>
    <property type="match status" value="1"/>
</dbReference>
<evidence type="ECO:0000256" key="5">
    <source>
        <dbReference type="ARBA" id="ARBA00022695"/>
    </source>
</evidence>
<feature type="site" description="Positions MEP for the nucleophilic attack" evidence="7">
    <location>
        <position position="187"/>
    </location>
</feature>
<evidence type="ECO:0000256" key="4">
    <source>
        <dbReference type="ARBA" id="ARBA00022679"/>
    </source>
</evidence>
<sequence length="273" mass="29468">MHAAPPQPASDTIRIWAVVPAAGLGLRAIPAQAQRREGLPRPAKQYWPLLGESLITHTLRALSDVAEIERLLVVLAPDDRDFDTQVDRTGMPRLLARPVGGATRAESVRGGLLALRELGAQAHDWVLVHDAARCLVTSALIERLIAQCRRDTVGGLLALPLPDTLKQQTVPAGNDAAAPRVATTISRAGKWLAQTPQMFRLGLLQTALDLPDLSSITDEASAIEALGHQPLLVASHAQNFKVTYPDDFALAEAVLRARQSQDARLTTFSHIND</sequence>
<accession>A0A3M6QS48</accession>
<evidence type="ECO:0000256" key="3">
    <source>
        <dbReference type="ARBA" id="ARBA00009789"/>
    </source>
</evidence>
<evidence type="ECO:0000256" key="6">
    <source>
        <dbReference type="ARBA" id="ARBA00023229"/>
    </source>
</evidence>
<dbReference type="InterPro" id="IPR050088">
    <property type="entry name" value="IspD/TarI_cytidylyltransf_bact"/>
</dbReference>
<dbReference type="Proteomes" id="UP000278006">
    <property type="component" value="Unassembled WGS sequence"/>
</dbReference>
<dbReference type="GO" id="GO:0019288">
    <property type="term" value="P:isopentenyl diphosphate biosynthetic process, methylerythritol 4-phosphate pathway"/>
    <property type="evidence" value="ECO:0007669"/>
    <property type="project" value="UniProtKB-UniRule"/>
</dbReference>
<dbReference type="Gene3D" id="3.90.550.10">
    <property type="entry name" value="Spore Coat Polysaccharide Biosynthesis Protein SpsA, Chain A"/>
    <property type="match status" value="1"/>
</dbReference>
<protein>
    <recommendedName>
        <fullName evidence="7">2-C-methyl-D-erythritol 4-phosphate cytidylyltransferase</fullName>
        <ecNumber evidence="7">2.7.7.60</ecNumber>
    </recommendedName>
    <alternativeName>
        <fullName evidence="7">4-diphosphocytidyl-2C-methyl-D-erythritol synthase</fullName>
    </alternativeName>
    <alternativeName>
        <fullName evidence="7">MEP cytidylyltransferase</fullName>
        <shortName evidence="7">MCT</shortName>
    </alternativeName>
</protein>
<keyword evidence="5 7" id="KW-0548">Nucleotidyltransferase</keyword>
<keyword evidence="4 7" id="KW-0808">Transferase</keyword>
<evidence type="ECO:0000313" key="8">
    <source>
        <dbReference type="EMBL" id="RMX05813.1"/>
    </source>
</evidence>
<dbReference type="PROSITE" id="PS01295">
    <property type="entry name" value="ISPD"/>
    <property type="match status" value="1"/>
</dbReference>